<evidence type="ECO:0000256" key="7">
    <source>
        <dbReference type="SAM" id="Phobius"/>
    </source>
</evidence>
<dbReference type="PANTHER" id="PTHR12911:SF24">
    <property type="entry name" value="SUN DOMAIN-CONTAINING PROTEIN 3"/>
    <property type="match status" value="1"/>
</dbReference>
<evidence type="ECO:0000256" key="1">
    <source>
        <dbReference type="ARBA" id="ARBA00022692"/>
    </source>
</evidence>
<dbReference type="OMA" id="MPDYALQ"/>
<gene>
    <name evidence="10" type="primary">SUN3</name>
</gene>
<evidence type="ECO:0000256" key="2">
    <source>
        <dbReference type="ARBA" id="ARBA00022989"/>
    </source>
</evidence>
<evidence type="ECO:0000313" key="10">
    <source>
        <dbReference type="RefSeq" id="XP_034272326.1"/>
    </source>
</evidence>
<dbReference type="InParanoid" id="A0A6P9BXA4"/>
<dbReference type="Gene3D" id="2.60.120.260">
    <property type="entry name" value="Galactose-binding domain-like"/>
    <property type="match status" value="1"/>
</dbReference>
<evidence type="ECO:0000256" key="6">
    <source>
        <dbReference type="SAM" id="Coils"/>
    </source>
</evidence>
<evidence type="ECO:0000256" key="5">
    <source>
        <dbReference type="ARBA" id="ARBA00037816"/>
    </source>
</evidence>
<dbReference type="FunCoup" id="A0A6P9BXA4">
    <property type="interactions" value="23"/>
</dbReference>
<dbReference type="InterPro" id="IPR045119">
    <property type="entry name" value="SUN1-5"/>
</dbReference>
<accession>A0A6P9BXA4</accession>
<dbReference type="GeneID" id="117664953"/>
<dbReference type="FunFam" id="2.60.120.260:FF:000009">
    <property type="entry name" value="SUN domain-containing protein 1 isoform X1"/>
    <property type="match status" value="1"/>
</dbReference>
<evidence type="ECO:0000313" key="9">
    <source>
        <dbReference type="Proteomes" id="UP001652622"/>
    </source>
</evidence>
<keyword evidence="3 6" id="KW-0175">Coiled coil</keyword>
<dbReference type="Proteomes" id="UP001652622">
    <property type="component" value="Unplaced"/>
</dbReference>
<dbReference type="InterPro" id="IPR012919">
    <property type="entry name" value="SUN_dom"/>
</dbReference>
<dbReference type="GO" id="GO:0034993">
    <property type="term" value="C:meiotic nuclear membrane microtubule tethering complex"/>
    <property type="evidence" value="ECO:0007669"/>
    <property type="project" value="TreeGrafter"/>
</dbReference>
<feature type="transmembrane region" description="Helical" evidence="7">
    <location>
        <begin position="74"/>
        <end position="94"/>
    </location>
</feature>
<evidence type="ECO:0000259" key="8">
    <source>
        <dbReference type="PROSITE" id="PS51469"/>
    </source>
</evidence>
<name>A0A6P9BXA4_PANGU</name>
<keyword evidence="4 7" id="KW-0472">Membrane</keyword>
<keyword evidence="2 7" id="KW-1133">Transmembrane helix</keyword>
<dbReference type="GO" id="GO:0043495">
    <property type="term" value="F:protein-membrane adaptor activity"/>
    <property type="evidence" value="ECO:0007669"/>
    <property type="project" value="TreeGrafter"/>
</dbReference>
<organism evidence="9 10">
    <name type="scientific">Pantherophis guttatus</name>
    <name type="common">Corn snake</name>
    <name type="synonym">Elaphe guttata</name>
    <dbReference type="NCBI Taxonomy" id="94885"/>
    <lineage>
        <taxon>Eukaryota</taxon>
        <taxon>Metazoa</taxon>
        <taxon>Chordata</taxon>
        <taxon>Craniata</taxon>
        <taxon>Vertebrata</taxon>
        <taxon>Euteleostomi</taxon>
        <taxon>Lepidosauria</taxon>
        <taxon>Squamata</taxon>
        <taxon>Bifurcata</taxon>
        <taxon>Unidentata</taxon>
        <taxon>Episquamata</taxon>
        <taxon>Toxicofera</taxon>
        <taxon>Serpentes</taxon>
        <taxon>Colubroidea</taxon>
        <taxon>Colubridae</taxon>
        <taxon>Colubrinae</taxon>
        <taxon>Pantherophis</taxon>
    </lineage>
</organism>
<protein>
    <submittedName>
        <fullName evidence="10">SUN domain-containing protein 3</fullName>
    </submittedName>
</protein>
<evidence type="ECO:0000256" key="4">
    <source>
        <dbReference type="ARBA" id="ARBA00023136"/>
    </source>
</evidence>
<feature type="transmembrane region" description="Helical" evidence="7">
    <location>
        <begin position="106"/>
        <end position="125"/>
    </location>
</feature>
<feature type="domain" description="SUN" evidence="8">
    <location>
        <begin position="241"/>
        <end position="402"/>
    </location>
</feature>
<reference evidence="10" key="1">
    <citation type="submission" date="2025-08" db="UniProtKB">
        <authorList>
            <consortium name="RefSeq"/>
        </authorList>
    </citation>
    <scope>IDENTIFICATION</scope>
    <source>
        <tissue evidence="10">Blood</tissue>
    </source>
</reference>
<evidence type="ECO:0000256" key="3">
    <source>
        <dbReference type="ARBA" id="ARBA00023054"/>
    </source>
</evidence>
<dbReference type="CTD" id="256979"/>
<feature type="coiled-coil region" evidence="6">
    <location>
        <begin position="161"/>
        <end position="188"/>
    </location>
</feature>
<keyword evidence="9" id="KW-1185">Reference proteome</keyword>
<sequence length="415" mass="46915">MDGNKKTSTGVYSIQDSNEASCSNVSLDTDTQVLESLRQGQKLSCSCTDSHPLFSHNRKNAQFPCPAKRSMLRLIYNLIVLSLITPFCLAKKLFCFISSGSYTQKIVAWVSLFLLFFGATYLGLLDGNWLSGDEWKACSICDLIQGGTKDLRSLKKANYILQSKALQLQFLKEQKQKLQIQLQDLKLTMNNIAYNTVGQILEGYASKGITRSSIEKILKKLEQKLDEDIVQMPDYALQSTGASIVQSRTTRSYHYPDGNYFWMSFIIFPFVKPPDVILQPSYHLGNCWSFPGSQAETVIRLAKEIIPTAVTIQHISKKISPTDEISSAPKDFAIYGLKTEEEEQGTFLGQFTYDMEGFLIQTFQLKNESSELMRYIKLKVINNWGHPKYTCIYRLRVHGDPSASKNCVDDRANKG</sequence>
<proteinExistence type="predicted"/>
<keyword evidence="1 7" id="KW-0812">Transmembrane</keyword>
<dbReference type="RefSeq" id="XP_034272326.1">
    <property type="nucleotide sequence ID" value="XM_034416435.1"/>
</dbReference>
<comment type="subcellular location">
    <subcellularLocation>
        <location evidence="5">Nucleus inner membrane</location>
        <topology evidence="5">Single-pass type II membrane protein</topology>
    </subcellularLocation>
</comment>
<dbReference type="PROSITE" id="PS51469">
    <property type="entry name" value="SUN"/>
    <property type="match status" value="1"/>
</dbReference>
<dbReference type="AlphaFoldDB" id="A0A6P9BXA4"/>
<dbReference type="Pfam" id="PF07738">
    <property type="entry name" value="Sad1_UNC"/>
    <property type="match status" value="1"/>
</dbReference>
<dbReference type="GO" id="GO:0005637">
    <property type="term" value="C:nuclear inner membrane"/>
    <property type="evidence" value="ECO:0007669"/>
    <property type="project" value="UniProtKB-SubCell"/>
</dbReference>
<dbReference type="KEGG" id="pgut:117664953"/>
<dbReference type="PANTHER" id="PTHR12911">
    <property type="entry name" value="SAD1/UNC-84-LIKE PROTEIN-RELATED"/>
    <property type="match status" value="1"/>
</dbReference>